<reference evidence="1 2" key="1">
    <citation type="journal article" date="2024" name="Plant Biotechnol. J.">
        <title>Genome and CRISPR/Cas9 system of a widespread forest tree (Populus alba) in the world.</title>
        <authorList>
            <person name="Liu Y.J."/>
            <person name="Jiang P.F."/>
            <person name="Han X.M."/>
            <person name="Li X.Y."/>
            <person name="Wang H.M."/>
            <person name="Wang Y.J."/>
            <person name="Wang X.X."/>
            <person name="Zeng Q.Y."/>
        </authorList>
    </citation>
    <scope>NUCLEOTIDE SEQUENCE [LARGE SCALE GENOMIC DNA]</scope>
    <source>
        <strain evidence="2">cv. PAL-ZL1</strain>
    </source>
</reference>
<dbReference type="Proteomes" id="UP000309997">
    <property type="component" value="Unassembled WGS sequence"/>
</dbReference>
<keyword evidence="2" id="KW-1185">Reference proteome</keyword>
<protein>
    <submittedName>
        <fullName evidence="1">Uncharacterized protein</fullName>
    </submittedName>
</protein>
<accession>A0ACC4AI75</accession>
<name>A0ACC4AI75_POPAL</name>
<evidence type="ECO:0000313" key="1">
    <source>
        <dbReference type="EMBL" id="KAL3565906.1"/>
    </source>
</evidence>
<proteinExistence type="predicted"/>
<gene>
    <name evidence="1" type="ORF">D5086_033952</name>
</gene>
<sequence>MIKAAQVLLPSLAFAHSITIDSCLLPLLRPQDYSSSKGFRPISTTINTTKMSTSTESYQFGPYKIDPKEVFYSTHLSYAMVNLRPLLPVKRFVDLTADETSDLWFMAKKVGSQLEKFHSATSLTFAIQDGPQAGQTVPHVHIHIIPRTGGDFEKNDEIYDAIDEKEKELKQKLDLDKERSDRSMEEMAQEADDYRLLFL</sequence>
<evidence type="ECO:0000313" key="2">
    <source>
        <dbReference type="Proteomes" id="UP000309997"/>
    </source>
</evidence>
<dbReference type="EMBL" id="RCHU02000019">
    <property type="protein sequence ID" value="KAL3565906.1"/>
    <property type="molecule type" value="Genomic_DNA"/>
</dbReference>
<organism evidence="1 2">
    <name type="scientific">Populus alba</name>
    <name type="common">White poplar</name>
    <dbReference type="NCBI Taxonomy" id="43335"/>
    <lineage>
        <taxon>Eukaryota</taxon>
        <taxon>Viridiplantae</taxon>
        <taxon>Streptophyta</taxon>
        <taxon>Embryophyta</taxon>
        <taxon>Tracheophyta</taxon>
        <taxon>Spermatophyta</taxon>
        <taxon>Magnoliopsida</taxon>
        <taxon>eudicotyledons</taxon>
        <taxon>Gunneridae</taxon>
        <taxon>Pentapetalae</taxon>
        <taxon>rosids</taxon>
        <taxon>fabids</taxon>
        <taxon>Malpighiales</taxon>
        <taxon>Salicaceae</taxon>
        <taxon>Saliceae</taxon>
        <taxon>Populus</taxon>
    </lineage>
</organism>
<comment type="caution">
    <text evidence="1">The sequence shown here is derived from an EMBL/GenBank/DDBJ whole genome shotgun (WGS) entry which is preliminary data.</text>
</comment>